<keyword evidence="7 10" id="KW-0378">Hydrolase</keyword>
<dbReference type="InterPro" id="IPR007439">
    <property type="entry name" value="Chemotax_Pase_CheZ"/>
</dbReference>
<dbReference type="AlphaFoldDB" id="A0A554X6K0"/>
<keyword evidence="14" id="KW-1185">Reference proteome</keyword>
<evidence type="ECO:0000256" key="12">
    <source>
        <dbReference type="SAM" id="MobiDB-lite"/>
    </source>
</evidence>
<keyword evidence="8 10" id="KW-0904">Protein phosphatase</keyword>
<dbReference type="Proteomes" id="UP000318542">
    <property type="component" value="Unassembled WGS sequence"/>
</dbReference>
<gene>
    <name evidence="13" type="ORF">Tther_00518</name>
</gene>
<evidence type="ECO:0000256" key="11">
    <source>
        <dbReference type="PIRSR" id="PIRSR002884-1"/>
    </source>
</evidence>
<dbReference type="PANTHER" id="PTHR43693">
    <property type="entry name" value="PROTEIN PHOSPHATASE CHEZ"/>
    <property type="match status" value="1"/>
</dbReference>
<dbReference type="PIRSF" id="PIRSF002884">
    <property type="entry name" value="CheZ"/>
    <property type="match status" value="1"/>
</dbReference>
<evidence type="ECO:0000256" key="2">
    <source>
        <dbReference type="ARBA" id="ARBA00005908"/>
    </source>
</evidence>
<evidence type="ECO:0000256" key="9">
    <source>
        <dbReference type="ARBA" id="ARBA00029599"/>
    </source>
</evidence>
<dbReference type="Gene3D" id="1.10.287.500">
    <property type="entry name" value="Helix hairpin bin"/>
    <property type="match status" value="1"/>
</dbReference>
<evidence type="ECO:0000256" key="6">
    <source>
        <dbReference type="ARBA" id="ARBA00022779"/>
    </source>
</evidence>
<evidence type="ECO:0000256" key="10">
    <source>
        <dbReference type="PIRNR" id="PIRNR002884"/>
    </source>
</evidence>
<evidence type="ECO:0000256" key="4">
    <source>
        <dbReference type="ARBA" id="ARBA00022490"/>
    </source>
</evidence>
<dbReference type="PANTHER" id="PTHR43693:SF1">
    <property type="entry name" value="PROTEIN PHOSPHATASE CHEZ"/>
    <property type="match status" value="1"/>
</dbReference>
<dbReference type="SUPFAM" id="SSF75708">
    <property type="entry name" value="Chemotaxis phosphatase CheZ"/>
    <property type="match status" value="1"/>
</dbReference>
<keyword evidence="4 10" id="KW-0963">Cytoplasm</keyword>
<evidence type="ECO:0000313" key="14">
    <source>
        <dbReference type="Proteomes" id="UP000318542"/>
    </source>
</evidence>
<dbReference type="GO" id="GO:0009288">
    <property type="term" value="C:bacterial-type flagellum"/>
    <property type="evidence" value="ECO:0007669"/>
    <property type="project" value="InterPro"/>
</dbReference>
<sequence length="223" mass="24363">MGPEGEAMTDTTSEAPKTDGKGDIYQRLGEITRELHEALKALGYMPALKDAVGELPDARSRLEYIARLTGEAAEKVLNRVDEAKAEQQVVIDSSRQLVETIGAVPGLKWAMPELLEWSHKIQTAAERTDHHLTEIMMAQDFHDLTGQVIKKVVALAGTLEQQLVQLLIETAPPGSMEPVAPTEHPSPNERRSELSGPVVNPEGRSDVVTNQQQVDDLLASLGF</sequence>
<feature type="site" description="Enhances dephosphorylation of CheY-P" evidence="11">
    <location>
        <position position="147"/>
    </location>
</feature>
<feature type="region of interest" description="Disordered" evidence="12">
    <location>
        <begin position="1"/>
        <end position="22"/>
    </location>
</feature>
<reference evidence="13 14" key="1">
    <citation type="submission" date="2019-07" db="EMBL/GenBank/DDBJ databases">
        <title>Tepidimonas thermarum AA-1 draft genome.</title>
        <authorList>
            <person name="Da Costa M.S."/>
            <person name="Froufe H.J.C."/>
            <person name="Egas C."/>
            <person name="Albuquerque L."/>
        </authorList>
    </citation>
    <scope>NUCLEOTIDE SEQUENCE [LARGE SCALE GENOMIC DNA]</scope>
    <source>
        <strain evidence="13 14">AA-1</strain>
    </source>
</reference>
<dbReference type="GO" id="GO:0097588">
    <property type="term" value="P:archaeal or bacterial-type flagellum-dependent cell motility"/>
    <property type="evidence" value="ECO:0007669"/>
    <property type="project" value="UniProtKB-KW"/>
</dbReference>
<dbReference type="InterPro" id="IPR050992">
    <property type="entry name" value="CheZ_family_phosphatases"/>
</dbReference>
<dbReference type="GO" id="GO:0050920">
    <property type="term" value="P:regulation of chemotaxis"/>
    <property type="evidence" value="ECO:0007669"/>
    <property type="project" value="InterPro"/>
</dbReference>
<protein>
    <recommendedName>
        <fullName evidence="3 10">Protein phosphatase CheZ</fullName>
        <ecNumber evidence="10">3.1.3.-</ecNumber>
    </recommendedName>
    <alternativeName>
        <fullName evidence="9 10">Chemotaxis protein CheZ</fullName>
    </alternativeName>
</protein>
<comment type="subcellular location">
    <subcellularLocation>
        <location evidence="1 10">Cytoplasm</location>
    </subcellularLocation>
</comment>
<evidence type="ECO:0000256" key="7">
    <source>
        <dbReference type="ARBA" id="ARBA00022801"/>
    </source>
</evidence>
<dbReference type="GO" id="GO:0004721">
    <property type="term" value="F:phosphoprotein phosphatase activity"/>
    <property type="evidence" value="ECO:0007669"/>
    <property type="project" value="UniProtKB-KW"/>
</dbReference>
<comment type="caution">
    <text evidence="13">The sequence shown here is derived from an EMBL/GenBank/DDBJ whole genome shotgun (WGS) entry which is preliminary data.</text>
</comment>
<evidence type="ECO:0000256" key="8">
    <source>
        <dbReference type="ARBA" id="ARBA00022912"/>
    </source>
</evidence>
<name>A0A554X6K0_9BURK</name>
<evidence type="ECO:0000313" key="13">
    <source>
        <dbReference type="EMBL" id="TSE31459.1"/>
    </source>
</evidence>
<accession>A0A554X6K0</accession>
<dbReference type="EMBL" id="VJOL01000005">
    <property type="protein sequence ID" value="TSE31459.1"/>
    <property type="molecule type" value="Genomic_DNA"/>
</dbReference>
<evidence type="ECO:0000256" key="5">
    <source>
        <dbReference type="ARBA" id="ARBA00022500"/>
    </source>
</evidence>
<dbReference type="GO" id="GO:0006935">
    <property type="term" value="P:chemotaxis"/>
    <property type="evidence" value="ECO:0007669"/>
    <property type="project" value="UniProtKB-KW"/>
</dbReference>
<evidence type="ECO:0000256" key="3">
    <source>
        <dbReference type="ARBA" id="ARBA00018484"/>
    </source>
</evidence>
<dbReference type="GO" id="GO:0005737">
    <property type="term" value="C:cytoplasm"/>
    <property type="evidence" value="ECO:0007669"/>
    <property type="project" value="UniProtKB-SubCell"/>
</dbReference>
<comment type="subunit">
    <text evidence="10">Homodimer.</text>
</comment>
<proteinExistence type="inferred from homology"/>
<comment type="similarity">
    <text evidence="2 10">Belongs to the CheZ family.</text>
</comment>
<dbReference type="Pfam" id="PF04344">
    <property type="entry name" value="CheZ"/>
    <property type="match status" value="1"/>
</dbReference>
<dbReference type="EC" id="3.1.3.-" evidence="10"/>
<keyword evidence="5 10" id="KW-0145">Chemotaxis</keyword>
<organism evidence="13 14">
    <name type="scientific">Tepidimonas thermarum</name>
    <dbReference type="NCBI Taxonomy" id="335431"/>
    <lineage>
        <taxon>Bacteria</taxon>
        <taxon>Pseudomonadati</taxon>
        <taxon>Pseudomonadota</taxon>
        <taxon>Betaproteobacteria</taxon>
        <taxon>Burkholderiales</taxon>
        <taxon>Tepidimonas</taxon>
    </lineage>
</organism>
<evidence type="ECO:0000256" key="1">
    <source>
        <dbReference type="ARBA" id="ARBA00004496"/>
    </source>
</evidence>
<feature type="region of interest" description="Disordered" evidence="12">
    <location>
        <begin position="172"/>
        <end position="211"/>
    </location>
</feature>
<keyword evidence="6 10" id="KW-0283">Flagellar rotation</keyword>
<comment type="function">
    <text evidence="10">Plays an important role in bacterial chemotaxis signal transduction pathway by accelerating the dephosphorylation of phosphorylated CheY (CheY-P).</text>
</comment>